<evidence type="ECO:0000256" key="9">
    <source>
        <dbReference type="ARBA" id="ARBA00022840"/>
    </source>
</evidence>
<dbReference type="SUPFAM" id="SSF47384">
    <property type="entry name" value="Homodimeric domain of signal transducing histidine kinase"/>
    <property type="match status" value="1"/>
</dbReference>
<dbReference type="GO" id="GO:0005886">
    <property type="term" value="C:plasma membrane"/>
    <property type="evidence" value="ECO:0007669"/>
    <property type="project" value="UniProtKB-SubCell"/>
</dbReference>
<evidence type="ECO:0000313" key="15">
    <source>
        <dbReference type="EMBL" id="MBD2845066.1"/>
    </source>
</evidence>
<dbReference type="CDD" id="cd00082">
    <property type="entry name" value="HisKA"/>
    <property type="match status" value="1"/>
</dbReference>
<keyword evidence="12" id="KW-0812">Transmembrane</keyword>
<keyword evidence="12" id="KW-1133">Transmembrane helix</keyword>
<feature type="transmembrane region" description="Helical" evidence="12">
    <location>
        <begin position="163"/>
        <end position="181"/>
    </location>
</feature>
<dbReference type="AlphaFoldDB" id="A0A927BQV0"/>
<keyword evidence="5" id="KW-0597">Phosphoprotein</keyword>
<evidence type="ECO:0000256" key="11">
    <source>
        <dbReference type="ARBA" id="ARBA00023136"/>
    </source>
</evidence>
<dbReference type="Gene3D" id="3.30.565.10">
    <property type="entry name" value="Histidine kinase-like ATPase, C-terminal domain"/>
    <property type="match status" value="1"/>
</dbReference>
<dbReference type="Pfam" id="PF02518">
    <property type="entry name" value="HATPase_c"/>
    <property type="match status" value="1"/>
</dbReference>
<comment type="caution">
    <text evidence="15">The sequence shown here is derived from an EMBL/GenBank/DDBJ whole genome shotgun (WGS) entry which is preliminary data.</text>
</comment>
<dbReference type="InterPro" id="IPR050736">
    <property type="entry name" value="Sensor_HK_Regulatory"/>
</dbReference>
<comment type="catalytic activity">
    <reaction evidence="1">
        <text>ATP + protein L-histidine = ADP + protein N-phospho-L-histidine.</text>
        <dbReference type="EC" id="2.7.13.3"/>
    </reaction>
</comment>
<dbReference type="SUPFAM" id="SSF55874">
    <property type="entry name" value="ATPase domain of HSP90 chaperone/DNA topoisomerase II/histidine kinase"/>
    <property type="match status" value="1"/>
</dbReference>
<evidence type="ECO:0000256" key="6">
    <source>
        <dbReference type="ARBA" id="ARBA00022679"/>
    </source>
</evidence>
<dbReference type="PANTHER" id="PTHR43711">
    <property type="entry name" value="TWO-COMPONENT HISTIDINE KINASE"/>
    <property type="match status" value="1"/>
</dbReference>
<feature type="domain" description="HAMP" evidence="14">
    <location>
        <begin position="184"/>
        <end position="236"/>
    </location>
</feature>
<dbReference type="InterPro" id="IPR036890">
    <property type="entry name" value="HATPase_C_sf"/>
</dbReference>
<dbReference type="SUPFAM" id="SSF158472">
    <property type="entry name" value="HAMP domain-like"/>
    <property type="match status" value="1"/>
</dbReference>
<evidence type="ECO:0000256" key="12">
    <source>
        <dbReference type="SAM" id="Phobius"/>
    </source>
</evidence>
<dbReference type="Proteomes" id="UP000621560">
    <property type="component" value="Unassembled WGS sequence"/>
</dbReference>
<evidence type="ECO:0000256" key="1">
    <source>
        <dbReference type="ARBA" id="ARBA00000085"/>
    </source>
</evidence>
<keyword evidence="11 12" id="KW-0472">Membrane</keyword>
<dbReference type="EMBL" id="JACXIZ010000013">
    <property type="protein sequence ID" value="MBD2845066.1"/>
    <property type="molecule type" value="Genomic_DNA"/>
</dbReference>
<keyword evidence="8 15" id="KW-0418">Kinase</keyword>
<dbReference type="SMART" id="SM00387">
    <property type="entry name" value="HATPase_c"/>
    <property type="match status" value="1"/>
</dbReference>
<accession>A0A927BQV0</accession>
<dbReference type="Pfam" id="PF00512">
    <property type="entry name" value="HisKA"/>
    <property type="match status" value="1"/>
</dbReference>
<keyword evidence="9" id="KW-0067">ATP-binding</keyword>
<dbReference type="InterPro" id="IPR005467">
    <property type="entry name" value="His_kinase_dom"/>
</dbReference>
<evidence type="ECO:0000256" key="8">
    <source>
        <dbReference type="ARBA" id="ARBA00022777"/>
    </source>
</evidence>
<dbReference type="EC" id="2.7.13.3" evidence="3"/>
<dbReference type="Pfam" id="PF00672">
    <property type="entry name" value="HAMP"/>
    <property type="match status" value="1"/>
</dbReference>
<keyword evidence="10" id="KW-0902">Two-component regulatory system</keyword>
<dbReference type="PANTHER" id="PTHR43711:SF1">
    <property type="entry name" value="HISTIDINE KINASE 1"/>
    <property type="match status" value="1"/>
</dbReference>
<evidence type="ECO:0000256" key="5">
    <source>
        <dbReference type="ARBA" id="ARBA00022553"/>
    </source>
</evidence>
<feature type="domain" description="Histidine kinase" evidence="13">
    <location>
        <begin position="244"/>
        <end position="460"/>
    </location>
</feature>
<reference evidence="15" key="1">
    <citation type="submission" date="2020-09" db="EMBL/GenBank/DDBJ databases">
        <title>A novel bacterium of genus Paenibacillus, isolated from South China Sea.</title>
        <authorList>
            <person name="Huang H."/>
            <person name="Mo K."/>
            <person name="Hu Y."/>
        </authorList>
    </citation>
    <scope>NUCLEOTIDE SEQUENCE</scope>
    <source>
        <strain evidence="15">IB182496</strain>
    </source>
</reference>
<gene>
    <name evidence="15" type="ORF">IDH44_07675</name>
</gene>
<keyword evidence="6" id="KW-0808">Transferase</keyword>
<dbReference type="InterPro" id="IPR036097">
    <property type="entry name" value="HisK_dim/P_sf"/>
</dbReference>
<dbReference type="CDD" id="cd06225">
    <property type="entry name" value="HAMP"/>
    <property type="match status" value="1"/>
</dbReference>
<dbReference type="Gene3D" id="1.10.287.130">
    <property type="match status" value="1"/>
</dbReference>
<dbReference type="PRINTS" id="PR00344">
    <property type="entry name" value="BCTRLSENSOR"/>
</dbReference>
<dbReference type="GO" id="GO:0000155">
    <property type="term" value="F:phosphorelay sensor kinase activity"/>
    <property type="evidence" value="ECO:0007669"/>
    <property type="project" value="InterPro"/>
</dbReference>
<dbReference type="RefSeq" id="WP_190916289.1">
    <property type="nucleotide sequence ID" value="NZ_JACXIZ010000013.1"/>
</dbReference>
<evidence type="ECO:0000259" key="14">
    <source>
        <dbReference type="PROSITE" id="PS50885"/>
    </source>
</evidence>
<comment type="subcellular location">
    <subcellularLocation>
        <location evidence="2">Cell membrane</location>
        <topology evidence="2">Multi-pass membrane protein</topology>
    </subcellularLocation>
</comment>
<dbReference type="InterPro" id="IPR003661">
    <property type="entry name" value="HisK_dim/P_dom"/>
</dbReference>
<evidence type="ECO:0000256" key="10">
    <source>
        <dbReference type="ARBA" id="ARBA00023012"/>
    </source>
</evidence>
<dbReference type="PROSITE" id="PS50885">
    <property type="entry name" value="HAMP"/>
    <property type="match status" value="1"/>
</dbReference>
<dbReference type="Gene3D" id="6.10.340.10">
    <property type="match status" value="1"/>
</dbReference>
<keyword evidence="7" id="KW-0547">Nucleotide-binding</keyword>
<evidence type="ECO:0000259" key="13">
    <source>
        <dbReference type="PROSITE" id="PS50109"/>
    </source>
</evidence>
<dbReference type="GO" id="GO:0005524">
    <property type="term" value="F:ATP binding"/>
    <property type="evidence" value="ECO:0007669"/>
    <property type="project" value="UniProtKB-KW"/>
</dbReference>
<dbReference type="InterPro" id="IPR003660">
    <property type="entry name" value="HAMP_dom"/>
</dbReference>
<evidence type="ECO:0000256" key="2">
    <source>
        <dbReference type="ARBA" id="ARBA00004651"/>
    </source>
</evidence>
<dbReference type="InterPro" id="IPR004358">
    <property type="entry name" value="Sig_transdc_His_kin-like_C"/>
</dbReference>
<dbReference type="FunFam" id="3.30.565.10:FF:000006">
    <property type="entry name" value="Sensor histidine kinase WalK"/>
    <property type="match status" value="1"/>
</dbReference>
<dbReference type="FunFam" id="1.10.287.130:FF:000001">
    <property type="entry name" value="Two-component sensor histidine kinase"/>
    <property type="match status" value="1"/>
</dbReference>
<evidence type="ECO:0000256" key="3">
    <source>
        <dbReference type="ARBA" id="ARBA00012438"/>
    </source>
</evidence>
<feature type="transmembrane region" description="Helical" evidence="12">
    <location>
        <begin position="12"/>
        <end position="33"/>
    </location>
</feature>
<proteinExistence type="predicted"/>
<dbReference type="InterPro" id="IPR003594">
    <property type="entry name" value="HATPase_dom"/>
</dbReference>
<dbReference type="SMART" id="SM00388">
    <property type="entry name" value="HisKA"/>
    <property type="match status" value="1"/>
</dbReference>
<evidence type="ECO:0000256" key="7">
    <source>
        <dbReference type="ARBA" id="ARBA00022741"/>
    </source>
</evidence>
<dbReference type="PROSITE" id="PS50109">
    <property type="entry name" value="HIS_KIN"/>
    <property type="match status" value="1"/>
</dbReference>
<dbReference type="SMART" id="SM00304">
    <property type="entry name" value="HAMP"/>
    <property type="match status" value="1"/>
</dbReference>
<evidence type="ECO:0000313" key="16">
    <source>
        <dbReference type="Proteomes" id="UP000621560"/>
    </source>
</evidence>
<sequence>MRSLYSRVFVTSLYTIAISGFLAFYLANLYYHWELKPYNDAKLSRMAQQIGGFIERYPEAMGDYLQQTAMLGYQLYVRDSAGNDMYFGEAFRRSDLSEAIKQAVLEGDAYHGVADFPSMPFVMGYFENRLRNTVGLPVTAGAERYALFIRHDAHVQFDELRRFFLLMTACAVLLGLPYLLISTRYLVQPIQRLREATQRIAAGRYDLQLPTGRRDEIGQLAVHFEQMSRQLERSDRGKREFVANVSHEIQTPLSAIQGYAEALLEPELDEPTRVQYAAVIGHESRHLAALSRQLLLLSQLEQEGQTVTRRSAALRPQLRQALRQLEWQLRAKELGVRLRVPQEFMLDGDPVLLLQVWTNLLSNAVKHVPSGRSITIEALRGAEGVTVTIADTGDGIPDEELPYLFDRFYRGDKARQRDTGSTGLGLAIVHKIVHLHGGAIRVESRVGEGTTFIVDLPGAGEDAGGA</sequence>
<dbReference type="CDD" id="cd00075">
    <property type="entry name" value="HATPase"/>
    <property type="match status" value="1"/>
</dbReference>
<name>A0A927BQV0_9BACL</name>
<keyword evidence="4" id="KW-1003">Cell membrane</keyword>
<protein>
    <recommendedName>
        <fullName evidence="3">histidine kinase</fullName>
        <ecNumber evidence="3">2.7.13.3</ecNumber>
    </recommendedName>
</protein>
<organism evidence="15 16">
    <name type="scientific">Paenibacillus sabuli</name>
    <dbReference type="NCBI Taxonomy" id="2772509"/>
    <lineage>
        <taxon>Bacteria</taxon>
        <taxon>Bacillati</taxon>
        <taxon>Bacillota</taxon>
        <taxon>Bacilli</taxon>
        <taxon>Bacillales</taxon>
        <taxon>Paenibacillaceae</taxon>
        <taxon>Paenibacillus</taxon>
    </lineage>
</organism>
<keyword evidence="16" id="KW-1185">Reference proteome</keyword>
<evidence type="ECO:0000256" key="4">
    <source>
        <dbReference type="ARBA" id="ARBA00022475"/>
    </source>
</evidence>